<dbReference type="EMBL" id="MLHH01000004">
    <property type="protein sequence ID" value="OOF37385.1"/>
    <property type="molecule type" value="Genomic_DNA"/>
</dbReference>
<keyword evidence="2" id="KW-1185">Reference proteome</keyword>
<dbReference type="RefSeq" id="WP_077426561.1">
    <property type="nucleotide sequence ID" value="NZ_MLHH01000004.1"/>
</dbReference>
<proteinExistence type="predicted"/>
<protein>
    <submittedName>
        <fullName evidence="1">Uncharacterized protein</fullName>
    </submittedName>
</protein>
<evidence type="ECO:0000313" key="2">
    <source>
        <dbReference type="Proteomes" id="UP000189437"/>
    </source>
</evidence>
<gene>
    <name evidence="1" type="ORF">BKK48_02130</name>
</gene>
<reference evidence="1 2" key="1">
    <citation type="submission" date="2016-10" db="EMBL/GenBank/DDBJ databases">
        <title>Rodentibacter gen. nov. and new species.</title>
        <authorList>
            <person name="Christensen H."/>
        </authorList>
    </citation>
    <scope>NUCLEOTIDE SEQUENCE [LARGE SCALE GENOMIC DNA]</scope>
    <source>
        <strain evidence="1 2">Ac69</strain>
    </source>
</reference>
<evidence type="ECO:0000313" key="1">
    <source>
        <dbReference type="EMBL" id="OOF37385.1"/>
    </source>
</evidence>
<dbReference type="STRING" id="1908258.BKK48_02130"/>
<dbReference type="Proteomes" id="UP000189437">
    <property type="component" value="Unassembled WGS sequence"/>
</dbReference>
<comment type="caution">
    <text evidence="1">The sequence shown here is derived from an EMBL/GenBank/DDBJ whole genome shotgun (WGS) entry which is preliminary data.</text>
</comment>
<dbReference type="AlphaFoldDB" id="A0A1V3IB46"/>
<sequence>MNTYSLHFPNGAELEFFASDSGLFNAAFLGLEFPKNEQINFYERRMNKIKNRRKAQRLARRKNRK</sequence>
<accession>A0A1V3IB46</accession>
<name>A0A1V3IB46_9PAST</name>
<organism evidence="1 2">
    <name type="scientific">Rodentibacter heidelbergensis</name>
    <dbReference type="NCBI Taxonomy" id="1908258"/>
    <lineage>
        <taxon>Bacteria</taxon>
        <taxon>Pseudomonadati</taxon>
        <taxon>Pseudomonadota</taxon>
        <taxon>Gammaproteobacteria</taxon>
        <taxon>Pasteurellales</taxon>
        <taxon>Pasteurellaceae</taxon>
        <taxon>Rodentibacter</taxon>
    </lineage>
</organism>
<dbReference type="OrthoDB" id="5687053at2"/>